<comment type="caution">
    <text evidence="1">The sequence shown here is derived from an EMBL/GenBank/DDBJ whole genome shotgun (WGS) entry which is preliminary data.</text>
</comment>
<name>A0A815Q745_9BILA</name>
<evidence type="ECO:0000313" key="1">
    <source>
        <dbReference type="EMBL" id="CAF1459263.1"/>
    </source>
</evidence>
<evidence type="ECO:0000313" key="4">
    <source>
        <dbReference type="Proteomes" id="UP000663870"/>
    </source>
</evidence>
<evidence type="ECO:0000313" key="3">
    <source>
        <dbReference type="Proteomes" id="UP000663854"/>
    </source>
</evidence>
<dbReference type="EMBL" id="CAJNOH010007501">
    <property type="protein sequence ID" value="CAF1459263.1"/>
    <property type="molecule type" value="Genomic_DNA"/>
</dbReference>
<evidence type="ECO:0000313" key="2">
    <source>
        <dbReference type="EMBL" id="CAF1641493.1"/>
    </source>
</evidence>
<sequence>MSSSNAQAG</sequence>
<dbReference type="Proteomes" id="UP000663870">
    <property type="component" value="Unassembled WGS sequence"/>
</dbReference>
<reference evidence="1" key="1">
    <citation type="submission" date="2021-02" db="EMBL/GenBank/DDBJ databases">
        <authorList>
            <person name="Nowell W R."/>
        </authorList>
    </citation>
    <scope>NUCLEOTIDE SEQUENCE</scope>
</reference>
<accession>A0A815Q745</accession>
<feature type="non-terminal residue" evidence="1">
    <location>
        <position position="9"/>
    </location>
</feature>
<gene>
    <name evidence="2" type="ORF">JXQ802_LOCUS53264</name>
    <name evidence="1" type="ORF">PYM288_LOCUS36878</name>
</gene>
<organism evidence="1 3">
    <name type="scientific">Rotaria sordida</name>
    <dbReference type="NCBI Taxonomy" id="392033"/>
    <lineage>
        <taxon>Eukaryota</taxon>
        <taxon>Metazoa</taxon>
        <taxon>Spiralia</taxon>
        <taxon>Gnathifera</taxon>
        <taxon>Rotifera</taxon>
        <taxon>Eurotatoria</taxon>
        <taxon>Bdelloidea</taxon>
        <taxon>Philodinida</taxon>
        <taxon>Philodinidae</taxon>
        <taxon>Rotaria</taxon>
    </lineage>
</organism>
<dbReference type="EMBL" id="CAJNOL010009158">
    <property type="protein sequence ID" value="CAF1641493.1"/>
    <property type="molecule type" value="Genomic_DNA"/>
</dbReference>
<proteinExistence type="predicted"/>
<dbReference type="Proteomes" id="UP000663854">
    <property type="component" value="Unassembled WGS sequence"/>
</dbReference>
<protein>
    <submittedName>
        <fullName evidence="1">Uncharacterized protein</fullName>
    </submittedName>
</protein>
<keyword evidence="4" id="KW-1185">Reference proteome</keyword>